<proteinExistence type="predicted"/>
<keyword evidence="3" id="KW-1185">Reference proteome</keyword>
<sequence length="320" mass="36844">MAKIELLGEDNFISAMNTENKAWRREHVSQGVFNSFDGTKMNYYYAIPDSAKRAIVIVHGFCEFWAKFHEYAWYLYEAGYAVFFMEQRGHGYSGGKLKTPDIVYIDNYNTYVEDLHVFVEKIVVPNTSSMRRTLLAHSMGGAVGTLFLEKYTKYFDSAILSSPMLKMKNNTSPILIKLLGIYAFLFGKKKALAPGQKRFDGKPVFETSSAMSKPRYDYMFERRLKDEHYQTYGASIGWALASLKTNKVIMKNAGKLQIPITVFTAGNDHLIDPEGYRQFEQLVPSAKFINFDESKHEIFNAKENIRKEYFSDVLEVLERL</sequence>
<feature type="domain" description="Serine aminopeptidase S33" evidence="1">
    <location>
        <begin position="50"/>
        <end position="301"/>
    </location>
</feature>
<dbReference type="Pfam" id="PF12146">
    <property type="entry name" value="Hydrolase_4"/>
    <property type="match status" value="1"/>
</dbReference>
<protein>
    <submittedName>
        <fullName evidence="2">Lysophospholipase</fullName>
    </submittedName>
</protein>
<gene>
    <name evidence="2" type="ORF">SAMN04487928_10562</name>
</gene>
<dbReference type="AlphaFoldDB" id="A0A1I5S0G8"/>
<organism evidence="2 3">
    <name type="scientific">Butyrivibrio proteoclasticus</name>
    <dbReference type="NCBI Taxonomy" id="43305"/>
    <lineage>
        <taxon>Bacteria</taxon>
        <taxon>Bacillati</taxon>
        <taxon>Bacillota</taxon>
        <taxon>Clostridia</taxon>
        <taxon>Lachnospirales</taxon>
        <taxon>Lachnospiraceae</taxon>
        <taxon>Butyrivibrio</taxon>
    </lineage>
</organism>
<dbReference type="PANTHER" id="PTHR11614">
    <property type="entry name" value="PHOSPHOLIPASE-RELATED"/>
    <property type="match status" value="1"/>
</dbReference>
<dbReference type="Gene3D" id="3.40.50.1820">
    <property type="entry name" value="alpha/beta hydrolase"/>
    <property type="match status" value="1"/>
</dbReference>
<dbReference type="Proteomes" id="UP000182624">
    <property type="component" value="Unassembled WGS sequence"/>
</dbReference>
<dbReference type="SUPFAM" id="SSF53474">
    <property type="entry name" value="alpha/beta-Hydrolases"/>
    <property type="match status" value="1"/>
</dbReference>
<dbReference type="InterPro" id="IPR029058">
    <property type="entry name" value="AB_hydrolase_fold"/>
</dbReference>
<accession>A0A1I5S0G8</accession>
<dbReference type="EMBL" id="FOXO01000005">
    <property type="protein sequence ID" value="SFP64269.1"/>
    <property type="molecule type" value="Genomic_DNA"/>
</dbReference>
<evidence type="ECO:0000313" key="2">
    <source>
        <dbReference type="EMBL" id="SFP64269.1"/>
    </source>
</evidence>
<name>A0A1I5S0G8_9FIRM</name>
<dbReference type="InterPro" id="IPR051044">
    <property type="entry name" value="MAG_DAG_Lipase"/>
</dbReference>
<reference evidence="3" key="1">
    <citation type="submission" date="2016-10" db="EMBL/GenBank/DDBJ databases">
        <authorList>
            <person name="Varghese N."/>
            <person name="Submissions S."/>
        </authorList>
    </citation>
    <scope>NUCLEOTIDE SEQUENCE [LARGE SCALE GENOMIC DNA]</scope>
    <source>
        <strain evidence="3">P18</strain>
    </source>
</reference>
<dbReference type="InterPro" id="IPR022742">
    <property type="entry name" value="Hydrolase_4"/>
</dbReference>
<evidence type="ECO:0000313" key="3">
    <source>
        <dbReference type="Proteomes" id="UP000182624"/>
    </source>
</evidence>
<evidence type="ECO:0000259" key="1">
    <source>
        <dbReference type="Pfam" id="PF12146"/>
    </source>
</evidence>
<dbReference type="RefSeq" id="WP_074885276.1">
    <property type="nucleotide sequence ID" value="NZ_FOXO01000005.1"/>
</dbReference>